<gene>
    <name evidence="1" type="ORF">K469DRAFT_792015</name>
</gene>
<dbReference type="PANTHER" id="PTHR42791:SF2">
    <property type="entry name" value="N-ACETYLTRANSFERASE DOMAIN-CONTAINING PROTEIN"/>
    <property type="match status" value="1"/>
</dbReference>
<dbReference type="OrthoDB" id="3931090at2759"/>
<proteinExistence type="predicted"/>
<organism evidence="1 2">
    <name type="scientific">Zopfia rhizophila CBS 207.26</name>
    <dbReference type="NCBI Taxonomy" id="1314779"/>
    <lineage>
        <taxon>Eukaryota</taxon>
        <taxon>Fungi</taxon>
        <taxon>Dikarya</taxon>
        <taxon>Ascomycota</taxon>
        <taxon>Pezizomycotina</taxon>
        <taxon>Dothideomycetes</taxon>
        <taxon>Dothideomycetes incertae sedis</taxon>
        <taxon>Zopfiaceae</taxon>
        <taxon>Zopfia</taxon>
    </lineage>
</organism>
<accession>A0A6A6DRI0</accession>
<protein>
    <recommendedName>
        <fullName evidence="3">N-acetyltransferase domain-containing protein</fullName>
    </recommendedName>
</protein>
<dbReference type="AlphaFoldDB" id="A0A6A6DRI0"/>
<keyword evidence="2" id="KW-1185">Reference proteome</keyword>
<dbReference type="PANTHER" id="PTHR42791">
    <property type="entry name" value="GNAT FAMILY ACETYLTRANSFERASE"/>
    <property type="match status" value="1"/>
</dbReference>
<evidence type="ECO:0000313" key="1">
    <source>
        <dbReference type="EMBL" id="KAF2181545.1"/>
    </source>
</evidence>
<evidence type="ECO:0000313" key="2">
    <source>
        <dbReference type="Proteomes" id="UP000800200"/>
    </source>
</evidence>
<evidence type="ECO:0008006" key="3">
    <source>
        <dbReference type="Google" id="ProtNLM"/>
    </source>
</evidence>
<name>A0A6A6DRI0_9PEZI</name>
<sequence>MNLARVHVELEDRTGRQHTIRQATPTDLPRLAFVLMVAFSFSPVNQFQRPRYQAYPGDTFYDYYLQLVESFLNPTTWIYVSEDSYAPAEESIPEAFPKEYFCPGTGDKVIAGSYNFIPVALTITAEYLTLLKDSTRSRGRDKDQEAVKSYVKQTETAKKVRFQGGSMSIETLVVHPCYWRRGHGTALAEVCARLADKRSANACVSATKMSKGILEGFGFEFQDLEVKCEHPFPIYLGVRLSRTN</sequence>
<dbReference type="InterPro" id="IPR052523">
    <property type="entry name" value="Trichothecene_AcTrans"/>
</dbReference>
<dbReference type="Proteomes" id="UP000800200">
    <property type="component" value="Unassembled WGS sequence"/>
</dbReference>
<dbReference type="EMBL" id="ML994652">
    <property type="protein sequence ID" value="KAF2181545.1"/>
    <property type="molecule type" value="Genomic_DNA"/>
</dbReference>
<dbReference type="InterPro" id="IPR016181">
    <property type="entry name" value="Acyl_CoA_acyltransferase"/>
</dbReference>
<dbReference type="Gene3D" id="3.40.630.30">
    <property type="match status" value="1"/>
</dbReference>
<reference evidence="1" key="1">
    <citation type="journal article" date="2020" name="Stud. Mycol.">
        <title>101 Dothideomycetes genomes: a test case for predicting lifestyles and emergence of pathogens.</title>
        <authorList>
            <person name="Haridas S."/>
            <person name="Albert R."/>
            <person name="Binder M."/>
            <person name="Bloem J."/>
            <person name="Labutti K."/>
            <person name="Salamov A."/>
            <person name="Andreopoulos B."/>
            <person name="Baker S."/>
            <person name="Barry K."/>
            <person name="Bills G."/>
            <person name="Bluhm B."/>
            <person name="Cannon C."/>
            <person name="Castanera R."/>
            <person name="Culley D."/>
            <person name="Daum C."/>
            <person name="Ezra D."/>
            <person name="Gonzalez J."/>
            <person name="Henrissat B."/>
            <person name="Kuo A."/>
            <person name="Liang C."/>
            <person name="Lipzen A."/>
            <person name="Lutzoni F."/>
            <person name="Magnuson J."/>
            <person name="Mondo S."/>
            <person name="Nolan M."/>
            <person name="Ohm R."/>
            <person name="Pangilinan J."/>
            <person name="Park H.-J."/>
            <person name="Ramirez L."/>
            <person name="Alfaro M."/>
            <person name="Sun H."/>
            <person name="Tritt A."/>
            <person name="Yoshinaga Y."/>
            <person name="Zwiers L.-H."/>
            <person name="Turgeon B."/>
            <person name="Goodwin S."/>
            <person name="Spatafora J."/>
            <person name="Crous P."/>
            <person name="Grigoriev I."/>
        </authorList>
    </citation>
    <scope>NUCLEOTIDE SEQUENCE</scope>
    <source>
        <strain evidence="1">CBS 207.26</strain>
    </source>
</reference>
<dbReference type="SUPFAM" id="SSF55729">
    <property type="entry name" value="Acyl-CoA N-acyltransferases (Nat)"/>
    <property type="match status" value="1"/>
</dbReference>